<evidence type="ECO:0000256" key="2">
    <source>
        <dbReference type="ARBA" id="ARBA00023242"/>
    </source>
</evidence>
<comment type="caution">
    <text evidence="5">The sequence shown here is derived from an EMBL/GenBank/DDBJ whole genome shotgun (WGS) entry which is preliminary data.</text>
</comment>
<keyword evidence="2" id="KW-0539">Nucleus</keyword>
<evidence type="ECO:0000313" key="5">
    <source>
        <dbReference type="EMBL" id="OBZ82685.1"/>
    </source>
</evidence>
<dbReference type="AlphaFoldDB" id="A0A1C7N0L6"/>
<dbReference type="PANTHER" id="PTHR13495:SF0">
    <property type="entry name" value="PSME3-INTERACTING PROTEIN"/>
    <property type="match status" value="1"/>
</dbReference>
<comment type="subcellular location">
    <subcellularLocation>
        <location evidence="1">Nucleus</location>
    </subcellularLocation>
</comment>
<dbReference type="EMBL" id="LUGH01000812">
    <property type="protein sequence ID" value="OBZ82685.1"/>
    <property type="molecule type" value="Genomic_DNA"/>
</dbReference>
<organism evidence="5 6">
    <name type="scientific">Choanephora cucurbitarum</name>
    <dbReference type="NCBI Taxonomy" id="101091"/>
    <lineage>
        <taxon>Eukaryota</taxon>
        <taxon>Fungi</taxon>
        <taxon>Fungi incertae sedis</taxon>
        <taxon>Mucoromycota</taxon>
        <taxon>Mucoromycotina</taxon>
        <taxon>Mucoromycetes</taxon>
        <taxon>Mucorales</taxon>
        <taxon>Mucorineae</taxon>
        <taxon>Choanephoraceae</taxon>
        <taxon>Choanephoroideae</taxon>
        <taxon>Choanephora</taxon>
    </lineage>
</organism>
<dbReference type="Proteomes" id="UP000093000">
    <property type="component" value="Unassembled WGS sequence"/>
</dbReference>
<dbReference type="OrthoDB" id="75720at2759"/>
<feature type="compositionally biased region" description="Low complexity" evidence="3">
    <location>
        <begin position="200"/>
        <end position="209"/>
    </location>
</feature>
<dbReference type="InterPro" id="IPR019331">
    <property type="entry name" value="FAM192A/Fyv6_N"/>
</dbReference>
<evidence type="ECO:0000259" key="4">
    <source>
        <dbReference type="Pfam" id="PF10187"/>
    </source>
</evidence>
<evidence type="ECO:0000256" key="3">
    <source>
        <dbReference type="SAM" id="MobiDB-lite"/>
    </source>
</evidence>
<sequence>MSFNIKSSFVSRAVVEANTETQISTDVKESSSASNEVYDPRTLYERLQEQKAIKEEKFFEESRFANQIKRVNEEEAEYFKILADEKEKVESQRRLSERLELEEYRMAVESAKSTPSVAAPVLDEKKKISFSKPNKLVKNNQLKKGALFVKKRRQEDSSSDEENVEKKSPEKKLKVTNEKSNEEANEKSNEKTSEKPKVPASASLSLLSAYSDIPSSDEE</sequence>
<name>A0A1C7N0L6_9FUNG</name>
<reference evidence="5 6" key="1">
    <citation type="submission" date="2016-03" db="EMBL/GenBank/DDBJ databases">
        <title>Choanephora cucurbitarum.</title>
        <authorList>
            <person name="Min B."/>
            <person name="Park H."/>
            <person name="Park J.-H."/>
            <person name="Shin H.-D."/>
            <person name="Choi I.-G."/>
        </authorList>
    </citation>
    <scope>NUCLEOTIDE SEQUENCE [LARGE SCALE GENOMIC DNA]</scope>
    <source>
        <strain evidence="5 6">KUS-F28377</strain>
    </source>
</reference>
<dbReference type="InterPro" id="IPR039845">
    <property type="entry name" value="FAM192A"/>
</dbReference>
<feature type="domain" description="FAM192A/Fyv6 N-terminal" evidence="4">
    <location>
        <begin position="25"/>
        <end position="105"/>
    </location>
</feature>
<accession>A0A1C7N0L6</accession>
<proteinExistence type="predicted"/>
<dbReference type="STRING" id="101091.A0A1C7N0L6"/>
<gene>
    <name evidence="5" type="ORF">A0J61_09268</name>
</gene>
<protein>
    <recommendedName>
        <fullName evidence="4">FAM192A/Fyv6 N-terminal domain-containing protein</fullName>
    </recommendedName>
</protein>
<evidence type="ECO:0000256" key="1">
    <source>
        <dbReference type="ARBA" id="ARBA00004123"/>
    </source>
</evidence>
<dbReference type="PANTHER" id="PTHR13495">
    <property type="entry name" value="NEFA-INTERACTING NUCLEAR PROTEIN NIP30"/>
    <property type="match status" value="1"/>
</dbReference>
<dbReference type="InParanoid" id="A0A1C7N0L6"/>
<keyword evidence="6" id="KW-1185">Reference proteome</keyword>
<dbReference type="GO" id="GO:0005634">
    <property type="term" value="C:nucleus"/>
    <property type="evidence" value="ECO:0007669"/>
    <property type="project" value="UniProtKB-SubCell"/>
</dbReference>
<dbReference type="Pfam" id="PF10187">
    <property type="entry name" value="FAM192A_Fyv6_N"/>
    <property type="match status" value="1"/>
</dbReference>
<evidence type="ECO:0000313" key="6">
    <source>
        <dbReference type="Proteomes" id="UP000093000"/>
    </source>
</evidence>
<feature type="compositionally biased region" description="Basic and acidic residues" evidence="3">
    <location>
        <begin position="164"/>
        <end position="197"/>
    </location>
</feature>
<feature type="region of interest" description="Disordered" evidence="3">
    <location>
        <begin position="147"/>
        <end position="219"/>
    </location>
</feature>